<evidence type="ECO:0000313" key="2">
    <source>
        <dbReference type="Proteomes" id="UP000441455"/>
    </source>
</evidence>
<sequence>MVKIRKQIRNLHDTTLNGQRVFDAIVEGDKVILEIKTSQRKLVQIPWEDVVSQVDAAKDISLLR</sequence>
<dbReference type="RefSeq" id="WP_095340931.1">
    <property type="nucleotide sequence ID" value="NZ_VULN01000008.1"/>
</dbReference>
<dbReference type="Proteomes" id="UP000441455">
    <property type="component" value="Unassembled WGS sequence"/>
</dbReference>
<comment type="caution">
    <text evidence="1">The sequence shown here is derived from an EMBL/GenBank/DDBJ whole genome shotgun (WGS) entry which is preliminary data.</text>
</comment>
<organism evidence="1 2">
    <name type="scientific">Acidaminococcus fermentans</name>
    <dbReference type="NCBI Taxonomy" id="905"/>
    <lineage>
        <taxon>Bacteria</taxon>
        <taxon>Bacillati</taxon>
        <taxon>Bacillota</taxon>
        <taxon>Negativicutes</taxon>
        <taxon>Acidaminococcales</taxon>
        <taxon>Acidaminococcaceae</taxon>
        <taxon>Acidaminococcus</taxon>
    </lineage>
</organism>
<dbReference type="AlphaFoldDB" id="A0A6N7W1E5"/>
<evidence type="ECO:0000313" key="1">
    <source>
        <dbReference type="EMBL" id="MSS82262.1"/>
    </source>
</evidence>
<dbReference type="EMBL" id="VULN01000008">
    <property type="protein sequence ID" value="MSS82262.1"/>
    <property type="molecule type" value="Genomic_DNA"/>
</dbReference>
<name>A0A6N7W1E5_ACIFE</name>
<accession>A0A6N7W1E5</accession>
<dbReference type="OrthoDB" id="3035589at2"/>
<gene>
    <name evidence="1" type="ORF">FX155_06605</name>
</gene>
<proteinExistence type="predicted"/>
<dbReference type="GeneID" id="83054810"/>
<reference evidence="1 2" key="1">
    <citation type="submission" date="2019-08" db="EMBL/GenBank/DDBJ databases">
        <title>In-depth cultivation of the pig gut microbiome towards novel bacterial diversity and tailored functional studies.</title>
        <authorList>
            <person name="Wylensek D."/>
            <person name="Hitch T.C.A."/>
            <person name="Clavel T."/>
        </authorList>
    </citation>
    <scope>NUCLEOTIDE SEQUENCE [LARGE SCALE GENOMIC DNA]</scope>
    <source>
        <strain evidence="1 2">WCA-389-WT-5B</strain>
    </source>
</reference>
<protein>
    <submittedName>
        <fullName evidence="1">Uncharacterized protein</fullName>
    </submittedName>
</protein>